<comment type="caution">
    <text evidence="1">The sequence shown here is derived from an EMBL/GenBank/DDBJ whole genome shotgun (WGS) entry which is preliminary data.</text>
</comment>
<organism evidence="1 2">
    <name type="scientific">Trichoderma gamsii</name>
    <dbReference type="NCBI Taxonomy" id="398673"/>
    <lineage>
        <taxon>Eukaryota</taxon>
        <taxon>Fungi</taxon>
        <taxon>Dikarya</taxon>
        <taxon>Ascomycota</taxon>
        <taxon>Pezizomycotina</taxon>
        <taxon>Sordariomycetes</taxon>
        <taxon>Hypocreomycetidae</taxon>
        <taxon>Hypocreales</taxon>
        <taxon>Hypocreaceae</taxon>
        <taxon>Trichoderma</taxon>
    </lineage>
</organism>
<name>A0A2K0SZY8_9HYPO</name>
<sequence length="120" mass="13339">MIPTWATAYVVVKDVHIILRNDKEFLVAERLDMQSCSSSGGEFLCFQASKSSFSLDHHEAFTMKSDSKTISIKIPAPQILGWCSQLAPQDDSLPMYTPFGANKFEKLKVNSDKPVPEPSS</sequence>
<dbReference type="OrthoDB" id="291007at2759"/>
<reference evidence="1 2" key="1">
    <citation type="submission" date="2017-02" db="EMBL/GenBank/DDBJ databases">
        <title>Genomes of Trichoderma spp. with biocontrol activity.</title>
        <authorList>
            <person name="Gardiner D."/>
            <person name="Kazan K."/>
            <person name="Vos C."/>
            <person name="Harvey P."/>
        </authorList>
    </citation>
    <scope>NUCLEOTIDE SEQUENCE [LARGE SCALE GENOMIC DNA]</scope>
    <source>
        <strain evidence="1 2">A5MH</strain>
    </source>
</reference>
<evidence type="ECO:0000313" key="1">
    <source>
        <dbReference type="EMBL" id="PNP38836.1"/>
    </source>
</evidence>
<evidence type="ECO:0000313" key="2">
    <source>
        <dbReference type="Proteomes" id="UP000236546"/>
    </source>
</evidence>
<protein>
    <submittedName>
        <fullName evidence="1">Uncharacterized protein</fullName>
    </submittedName>
</protein>
<proteinExistence type="predicted"/>
<dbReference type="EMBL" id="MTYH01000098">
    <property type="protein sequence ID" value="PNP38836.1"/>
    <property type="molecule type" value="Genomic_DNA"/>
</dbReference>
<dbReference type="AlphaFoldDB" id="A0A2K0SZY8"/>
<accession>A0A2K0SZY8</accession>
<gene>
    <name evidence="1" type="ORF">TGAMA5MH_09059</name>
</gene>
<dbReference type="Proteomes" id="UP000236546">
    <property type="component" value="Unassembled WGS sequence"/>
</dbReference>